<dbReference type="Gene3D" id="3.90.550.10">
    <property type="entry name" value="Spore Coat Polysaccharide Biosynthesis Protein SpsA, Chain A"/>
    <property type="match status" value="1"/>
</dbReference>
<gene>
    <name evidence="3" type="ORF">J2D73_15290</name>
</gene>
<reference evidence="3 4" key="1">
    <citation type="submission" date="2021-03" db="EMBL/GenBank/DDBJ databases">
        <title>The complete genome sequence of Acetobacter sacchari TBRC 11175.</title>
        <authorList>
            <person name="Charoenyingcharoen P."/>
            <person name="Yukphan P."/>
        </authorList>
    </citation>
    <scope>NUCLEOTIDE SEQUENCE [LARGE SCALE GENOMIC DNA]</scope>
    <source>
        <strain evidence="3 4">TBRC 11175</strain>
    </source>
</reference>
<dbReference type="EMBL" id="JAFVMF010000018">
    <property type="protein sequence ID" value="MBO1361150.1"/>
    <property type="molecule type" value="Genomic_DNA"/>
</dbReference>
<sequence length="213" mass="22297">MIAPEGRIVAAILAAGRSSRTGSQHKLLAQDALGRAMISRTVEQVVASNADAVRLFVATDGDSVVASALSGLRPHPAQFSIGTVPDAAEGMAASVRASVAFAHDQGAAGLLICLGDMPLVQSELMDALITAFRRSRADAIVPVHEGRRGNPTLWASSQFDTLSRLEGDTGGRAILDALAADSDSRRLFRIVGDASVLTDFDTSERLTAFARLT</sequence>
<dbReference type="Pfam" id="PF12804">
    <property type="entry name" value="NTP_transf_3"/>
    <property type="match status" value="1"/>
</dbReference>
<dbReference type="InterPro" id="IPR025877">
    <property type="entry name" value="MobA-like_NTP_Trfase"/>
</dbReference>
<evidence type="ECO:0000313" key="3">
    <source>
        <dbReference type="EMBL" id="MBO1361150.1"/>
    </source>
</evidence>
<keyword evidence="4" id="KW-1185">Reference proteome</keyword>
<accession>A0ABS3LZ10</accession>
<dbReference type="PANTHER" id="PTHR43777">
    <property type="entry name" value="MOLYBDENUM COFACTOR CYTIDYLYLTRANSFERASE"/>
    <property type="match status" value="1"/>
</dbReference>
<evidence type="ECO:0000256" key="1">
    <source>
        <dbReference type="ARBA" id="ARBA00022842"/>
    </source>
</evidence>
<protein>
    <submittedName>
        <fullName evidence="3">Nucleotidyltransferase family protein</fullName>
    </submittedName>
</protein>
<dbReference type="CDD" id="cd04182">
    <property type="entry name" value="GT_2_like_f"/>
    <property type="match status" value="1"/>
</dbReference>
<proteinExistence type="predicted"/>
<organism evidence="3 4">
    <name type="scientific">Acetobacter sacchari</name>
    <dbReference type="NCBI Taxonomy" id="2661687"/>
    <lineage>
        <taxon>Bacteria</taxon>
        <taxon>Pseudomonadati</taxon>
        <taxon>Pseudomonadota</taxon>
        <taxon>Alphaproteobacteria</taxon>
        <taxon>Acetobacterales</taxon>
        <taxon>Acetobacteraceae</taxon>
        <taxon>Acetobacter</taxon>
    </lineage>
</organism>
<dbReference type="PANTHER" id="PTHR43777:SF1">
    <property type="entry name" value="MOLYBDENUM COFACTOR CYTIDYLYLTRANSFERASE"/>
    <property type="match status" value="1"/>
</dbReference>
<feature type="domain" description="MobA-like NTP transferase" evidence="2">
    <location>
        <begin position="10"/>
        <end position="178"/>
    </location>
</feature>
<dbReference type="SUPFAM" id="SSF53448">
    <property type="entry name" value="Nucleotide-diphospho-sugar transferases"/>
    <property type="match status" value="1"/>
</dbReference>
<name>A0ABS3LZ10_9PROT</name>
<evidence type="ECO:0000259" key="2">
    <source>
        <dbReference type="Pfam" id="PF12804"/>
    </source>
</evidence>
<keyword evidence="1" id="KW-0460">Magnesium</keyword>
<dbReference type="RefSeq" id="WP_207882658.1">
    <property type="nucleotide sequence ID" value="NZ_JAFVMF010000018.1"/>
</dbReference>
<comment type="caution">
    <text evidence="3">The sequence shown here is derived from an EMBL/GenBank/DDBJ whole genome shotgun (WGS) entry which is preliminary data.</text>
</comment>
<dbReference type="Proteomes" id="UP000664771">
    <property type="component" value="Unassembled WGS sequence"/>
</dbReference>
<evidence type="ECO:0000313" key="4">
    <source>
        <dbReference type="Proteomes" id="UP000664771"/>
    </source>
</evidence>
<dbReference type="InterPro" id="IPR029044">
    <property type="entry name" value="Nucleotide-diphossugar_trans"/>
</dbReference>